<protein>
    <submittedName>
        <fullName evidence="1">Uncharacterized protein</fullName>
    </submittedName>
</protein>
<name>A0A0A9H9V9_ARUDO</name>
<reference evidence="1" key="2">
    <citation type="journal article" date="2015" name="Data Brief">
        <title>Shoot transcriptome of the giant reed, Arundo donax.</title>
        <authorList>
            <person name="Barrero R.A."/>
            <person name="Guerrero F.D."/>
            <person name="Moolhuijzen P."/>
            <person name="Goolsby J.A."/>
            <person name="Tidwell J."/>
            <person name="Bellgard S.E."/>
            <person name="Bellgard M.I."/>
        </authorList>
    </citation>
    <scope>NUCLEOTIDE SEQUENCE</scope>
    <source>
        <tissue evidence="1">Shoot tissue taken approximately 20 cm above the soil surface</tissue>
    </source>
</reference>
<sequence>MGCETAREQGK</sequence>
<evidence type="ECO:0000313" key="1">
    <source>
        <dbReference type="EMBL" id="JAE31596.1"/>
    </source>
</evidence>
<accession>A0A0A9H9V9</accession>
<reference evidence="1" key="1">
    <citation type="submission" date="2014-09" db="EMBL/GenBank/DDBJ databases">
        <authorList>
            <person name="Magalhaes I.L.F."/>
            <person name="Oliveira U."/>
            <person name="Santos F.R."/>
            <person name="Vidigal T.H.D.A."/>
            <person name="Brescovit A.D."/>
            <person name="Santos A.J."/>
        </authorList>
    </citation>
    <scope>NUCLEOTIDE SEQUENCE</scope>
    <source>
        <tissue evidence="1">Shoot tissue taken approximately 20 cm above the soil surface</tissue>
    </source>
</reference>
<organism evidence="1">
    <name type="scientific">Arundo donax</name>
    <name type="common">Giant reed</name>
    <name type="synonym">Donax arundinaceus</name>
    <dbReference type="NCBI Taxonomy" id="35708"/>
    <lineage>
        <taxon>Eukaryota</taxon>
        <taxon>Viridiplantae</taxon>
        <taxon>Streptophyta</taxon>
        <taxon>Embryophyta</taxon>
        <taxon>Tracheophyta</taxon>
        <taxon>Spermatophyta</taxon>
        <taxon>Magnoliopsida</taxon>
        <taxon>Liliopsida</taxon>
        <taxon>Poales</taxon>
        <taxon>Poaceae</taxon>
        <taxon>PACMAD clade</taxon>
        <taxon>Arundinoideae</taxon>
        <taxon>Arundineae</taxon>
        <taxon>Arundo</taxon>
    </lineage>
</organism>
<proteinExistence type="predicted"/>
<dbReference type="EMBL" id="GBRH01166300">
    <property type="protein sequence ID" value="JAE31596.1"/>
    <property type="molecule type" value="Transcribed_RNA"/>
</dbReference>